<dbReference type="InterPro" id="IPR035906">
    <property type="entry name" value="MetI-like_sf"/>
</dbReference>
<comment type="similarity">
    <text evidence="2">Belongs to the binding-protein-dependent transport system permease family. CysTW subfamily.</text>
</comment>
<evidence type="ECO:0000259" key="9">
    <source>
        <dbReference type="PROSITE" id="PS50928"/>
    </source>
</evidence>
<sequence>MKVGIKNRFLLLFILLICLVLIFPIGIMIISSFNSQDGSWGIMNYQEIFTNRYYLNAIGHSFTLSLSASLFSEVIAILGAWALTKMSSTVKESLVTIFNLASSFAGVPLAFSLIILLGNSGVVHVISKSMNVNFLSSINIYSWFGLVIAYSFFEIPMGILFLYPTFEEIDHGWKEASETLGANNWFFLKKVIYPVLIPGLVETLIILFANSMGTYETVFALTGNNITLISTIIGTLIGGELSSNIPLACALSVIFGLMMVALVILGNLLVKKRQLESK</sequence>
<keyword evidence="6 8" id="KW-1133">Transmembrane helix</keyword>
<evidence type="ECO:0000256" key="4">
    <source>
        <dbReference type="ARBA" id="ARBA00022475"/>
    </source>
</evidence>
<evidence type="ECO:0000256" key="7">
    <source>
        <dbReference type="ARBA" id="ARBA00023136"/>
    </source>
</evidence>
<dbReference type="AlphaFoldDB" id="A0A4R5NGC2"/>
<dbReference type="EMBL" id="PUFN01000009">
    <property type="protein sequence ID" value="TDG73507.1"/>
    <property type="molecule type" value="Genomic_DNA"/>
</dbReference>
<dbReference type="Pfam" id="PF00528">
    <property type="entry name" value="BPD_transp_1"/>
    <property type="match status" value="1"/>
</dbReference>
<name>A0A4R5NGC2_9LACO</name>
<comment type="caution">
    <text evidence="10">The sequence shown here is derived from an EMBL/GenBank/DDBJ whole genome shotgun (WGS) entry which is preliminary data.</text>
</comment>
<organism evidence="10 11">
    <name type="scientific">Companilactobacillus farciminis</name>
    <dbReference type="NCBI Taxonomy" id="1612"/>
    <lineage>
        <taxon>Bacteria</taxon>
        <taxon>Bacillati</taxon>
        <taxon>Bacillota</taxon>
        <taxon>Bacilli</taxon>
        <taxon>Lactobacillales</taxon>
        <taxon>Lactobacillaceae</taxon>
        <taxon>Companilactobacillus</taxon>
    </lineage>
</organism>
<reference evidence="10 11" key="1">
    <citation type="journal article" date="2019" name="Appl. Microbiol. Biotechnol.">
        <title>Uncovering carbohydrate metabolism through a genotype-phenotype association study of 56 lactic acid bacteria genomes.</title>
        <authorList>
            <person name="Buron-Moles G."/>
            <person name="Chailyan A."/>
            <person name="Dolejs I."/>
            <person name="Forster J."/>
            <person name="Miks M.H."/>
        </authorList>
    </citation>
    <scope>NUCLEOTIDE SEQUENCE [LARGE SCALE GENOMIC DNA]</scope>
    <source>
        <strain evidence="10 11">ATCC 29644</strain>
    </source>
</reference>
<keyword evidence="4" id="KW-1003">Cell membrane</keyword>
<dbReference type="SUPFAM" id="SSF161098">
    <property type="entry name" value="MetI-like"/>
    <property type="match status" value="1"/>
</dbReference>
<accession>A0A4R5NGC2</accession>
<evidence type="ECO:0000313" key="11">
    <source>
        <dbReference type="Proteomes" id="UP000295257"/>
    </source>
</evidence>
<feature type="transmembrane region" description="Helical" evidence="8">
    <location>
        <begin position="9"/>
        <end position="33"/>
    </location>
</feature>
<evidence type="ECO:0000256" key="6">
    <source>
        <dbReference type="ARBA" id="ARBA00022989"/>
    </source>
</evidence>
<evidence type="ECO:0000256" key="5">
    <source>
        <dbReference type="ARBA" id="ARBA00022692"/>
    </source>
</evidence>
<feature type="transmembrane region" description="Helical" evidence="8">
    <location>
        <begin position="245"/>
        <end position="270"/>
    </location>
</feature>
<keyword evidence="3 8" id="KW-0813">Transport</keyword>
<evidence type="ECO:0000256" key="2">
    <source>
        <dbReference type="ARBA" id="ARBA00007069"/>
    </source>
</evidence>
<feature type="transmembrane region" description="Helical" evidence="8">
    <location>
        <begin position="95"/>
        <end position="118"/>
    </location>
</feature>
<evidence type="ECO:0000313" key="10">
    <source>
        <dbReference type="EMBL" id="TDG73507.1"/>
    </source>
</evidence>
<comment type="subcellular location">
    <subcellularLocation>
        <location evidence="1 8">Cell membrane</location>
        <topology evidence="1 8">Multi-pass membrane protein</topology>
    </subcellularLocation>
</comment>
<protein>
    <recommendedName>
        <fullName evidence="9">ABC transmembrane type-1 domain-containing protein</fullName>
    </recommendedName>
</protein>
<feature type="domain" description="ABC transmembrane type-1" evidence="9">
    <location>
        <begin position="58"/>
        <end position="266"/>
    </location>
</feature>
<keyword evidence="11" id="KW-1185">Reference proteome</keyword>
<feature type="transmembrane region" description="Helical" evidence="8">
    <location>
        <begin position="138"/>
        <end position="163"/>
    </location>
</feature>
<dbReference type="Proteomes" id="UP000295257">
    <property type="component" value="Unassembled WGS sequence"/>
</dbReference>
<dbReference type="PANTHER" id="PTHR42929">
    <property type="entry name" value="INNER MEMBRANE ABC TRANSPORTER PERMEASE PROTEIN YDCU-RELATED-RELATED"/>
    <property type="match status" value="1"/>
</dbReference>
<feature type="transmembrane region" description="Helical" evidence="8">
    <location>
        <begin position="191"/>
        <end position="209"/>
    </location>
</feature>
<dbReference type="PROSITE" id="PS50928">
    <property type="entry name" value="ABC_TM1"/>
    <property type="match status" value="1"/>
</dbReference>
<gene>
    <name evidence="10" type="ORF">C5L30_000446</name>
</gene>
<feature type="transmembrane region" description="Helical" evidence="8">
    <location>
        <begin position="53"/>
        <end position="83"/>
    </location>
</feature>
<dbReference type="RefSeq" id="WP_010018175.1">
    <property type="nucleotide sequence ID" value="NZ_PUFN01000009.1"/>
</dbReference>
<proteinExistence type="inferred from homology"/>
<dbReference type="CDD" id="cd06261">
    <property type="entry name" value="TM_PBP2"/>
    <property type="match status" value="1"/>
</dbReference>
<dbReference type="OrthoDB" id="8404154at2"/>
<keyword evidence="7 8" id="KW-0472">Membrane</keyword>
<dbReference type="Gene3D" id="1.10.3720.10">
    <property type="entry name" value="MetI-like"/>
    <property type="match status" value="1"/>
</dbReference>
<evidence type="ECO:0000256" key="3">
    <source>
        <dbReference type="ARBA" id="ARBA00022448"/>
    </source>
</evidence>
<keyword evidence="5 8" id="KW-0812">Transmembrane</keyword>
<evidence type="ECO:0000256" key="8">
    <source>
        <dbReference type="RuleBase" id="RU363032"/>
    </source>
</evidence>
<evidence type="ECO:0000256" key="1">
    <source>
        <dbReference type="ARBA" id="ARBA00004651"/>
    </source>
</evidence>
<dbReference type="InterPro" id="IPR000515">
    <property type="entry name" value="MetI-like"/>
</dbReference>
<dbReference type="GO" id="GO:0055085">
    <property type="term" value="P:transmembrane transport"/>
    <property type="evidence" value="ECO:0007669"/>
    <property type="project" value="InterPro"/>
</dbReference>
<dbReference type="GO" id="GO:0005886">
    <property type="term" value="C:plasma membrane"/>
    <property type="evidence" value="ECO:0007669"/>
    <property type="project" value="UniProtKB-SubCell"/>
</dbReference>
<dbReference type="PANTHER" id="PTHR42929:SF1">
    <property type="entry name" value="INNER MEMBRANE ABC TRANSPORTER PERMEASE PROTEIN YDCU-RELATED"/>
    <property type="match status" value="1"/>
</dbReference>